<name>A0A7S4LFD7_9EUGL</name>
<dbReference type="AlphaFoldDB" id="A0A7S4LFD7"/>
<feature type="transmembrane region" description="Helical" evidence="2">
    <location>
        <begin position="86"/>
        <end position="106"/>
    </location>
</feature>
<proteinExistence type="predicted"/>
<sequence>MSGDQLCSHMVPGSGDSPECESASTGLEAPLERCRSFSETPADQYSRIPTSLHKVNTFHYDQQHPENAHAHAFVKDHITLSFQQRLLSFVWYIIAFLFLLVLIATYRQEGCHFLDIHDALLDMDGRNLSNASEWSEKLQENVGAGQQRTIKDGTCNTTENQEHTVFSKQFWPWWCFILQFLQVYDCSGGDGVCTWAHHTPSHNKGDMCNRTERRCSPQMTWHLVREDVVSSVELRQWSPTPMDLNDTFVYVRQKALDKYLECNATWEPQRLVAYCPNVTSTAVFVTWSCGSCDFILPTISVISCSQYKGLWDSAIWLGVVGAVRKGIHLFDTAICPESPPGIGSYLRCVCYVACVLLLGCWISAANFQNESILMLEKPFLVVASLSGWSYGIGFFFHFRLSGLKDVVGQMLAELWPDLDNVAVLEKSYIRAFMRGVKGICAWLVCLLPLVLKDIGSNFLQQVWSHAAAILRSVVKYWSSSLFPVFNSFMVMCIGLLVSLLWVLVLLANISKICQRADWMLALTTDELLEHEWKRYGCILRRLMKHYPNKNAAIQELKEQLPGRDKEMTLDKKGLRELLAELSKQELPQNSEVLPQSPVSGASSSIVAPSQEPLQVSSDATAIIKEVAAFKDVIRMFVQNDLNVKRQQTDILSELVKEVSKLNSAAIASRSLLQRQATGATADEYRTAESSEPDPIRDWLHGVDSRTFSRNSTAHA</sequence>
<evidence type="ECO:0000313" key="3">
    <source>
        <dbReference type="EMBL" id="CAE0825854.1"/>
    </source>
</evidence>
<evidence type="ECO:0000256" key="1">
    <source>
        <dbReference type="SAM" id="MobiDB-lite"/>
    </source>
</evidence>
<feature type="compositionally biased region" description="Basic and acidic residues" evidence="1">
    <location>
        <begin position="682"/>
        <end position="699"/>
    </location>
</feature>
<keyword evidence="2" id="KW-0812">Transmembrane</keyword>
<feature type="region of interest" description="Disordered" evidence="1">
    <location>
        <begin position="1"/>
        <end position="23"/>
    </location>
</feature>
<feature type="region of interest" description="Disordered" evidence="1">
    <location>
        <begin position="677"/>
        <end position="699"/>
    </location>
</feature>
<keyword evidence="2" id="KW-1133">Transmembrane helix</keyword>
<evidence type="ECO:0000256" key="2">
    <source>
        <dbReference type="SAM" id="Phobius"/>
    </source>
</evidence>
<accession>A0A7S4LFD7</accession>
<protein>
    <submittedName>
        <fullName evidence="3">Uncharacterized protein</fullName>
    </submittedName>
</protein>
<feature type="transmembrane region" description="Helical" evidence="2">
    <location>
        <begin position="379"/>
        <end position="398"/>
    </location>
</feature>
<feature type="transmembrane region" description="Helical" evidence="2">
    <location>
        <begin position="344"/>
        <end position="367"/>
    </location>
</feature>
<keyword evidence="2" id="KW-0472">Membrane</keyword>
<dbReference type="EMBL" id="HBJA01107390">
    <property type="protein sequence ID" value="CAE0825854.1"/>
    <property type="molecule type" value="Transcribed_RNA"/>
</dbReference>
<feature type="transmembrane region" description="Helical" evidence="2">
    <location>
        <begin position="484"/>
        <end position="509"/>
    </location>
</feature>
<organism evidence="3">
    <name type="scientific">Eutreptiella gymnastica</name>
    <dbReference type="NCBI Taxonomy" id="73025"/>
    <lineage>
        <taxon>Eukaryota</taxon>
        <taxon>Discoba</taxon>
        <taxon>Euglenozoa</taxon>
        <taxon>Euglenida</taxon>
        <taxon>Spirocuta</taxon>
        <taxon>Euglenophyceae</taxon>
        <taxon>Eutreptiales</taxon>
        <taxon>Eutreptiaceae</taxon>
        <taxon>Eutreptiella</taxon>
    </lineage>
</organism>
<gene>
    <name evidence="3" type="ORF">EGYM00163_LOCUS37106</name>
</gene>
<reference evidence="3" key="1">
    <citation type="submission" date="2021-01" db="EMBL/GenBank/DDBJ databases">
        <authorList>
            <person name="Corre E."/>
            <person name="Pelletier E."/>
            <person name="Niang G."/>
            <person name="Scheremetjew M."/>
            <person name="Finn R."/>
            <person name="Kale V."/>
            <person name="Holt S."/>
            <person name="Cochrane G."/>
            <person name="Meng A."/>
            <person name="Brown T."/>
            <person name="Cohen L."/>
        </authorList>
    </citation>
    <scope>NUCLEOTIDE SEQUENCE</scope>
    <source>
        <strain evidence="3">CCMP1594</strain>
    </source>
</reference>